<dbReference type="EMBL" id="CP051682">
    <property type="protein sequence ID" value="QJD96103.1"/>
    <property type="molecule type" value="Genomic_DNA"/>
</dbReference>
<keyword evidence="3" id="KW-1185">Reference proteome</keyword>
<feature type="domain" description="Conjugative transposon TraM C-terminal" evidence="1">
    <location>
        <begin position="227"/>
        <end position="372"/>
    </location>
</feature>
<dbReference type="RefSeq" id="WP_169607203.1">
    <property type="nucleotide sequence ID" value="NZ_CP051682.1"/>
</dbReference>
<evidence type="ECO:0000313" key="2">
    <source>
        <dbReference type="EMBL" id="QJD96103.1"/>
    </source>
</evidence>
<proteinExistence type="predicted"/>
<protein>
    <submittedName>
        <fullName evidence="2">Conjugative transposon protein TraM</fullName>
    </submittedName>
</protein>
<sequence>MKPQNLTPKMDRQRKMLLAMPLMVLPFVTLFFWALGGGKASPIEDQQATARGFNSQLPEARLKSDTNLDKMSYYDQAARDSDKLRQQMKSDPYYHQRADTDTARLHFPQPQASMLASRMTGTSRIEKPNSTSDPATNEAKVYARLAALHKAIHPPVVVPAALEKSNPSAPVTSEAAAPAIQVQTPAEDPELKQMNRLMEKILDIQHPERLDSQRRQPAVSVGRFRAIPAIIDGNQKITQGSVVRLKLMDTVTLNGQLLPKGQLIYGSGSLYNQRLTMTLKMVRIGYTILPVDLTVYDMTDGLEGIRVPEAITGDAVRDGASSGVQGVQFMSLDPSLTTQLAGAGLTTAKGLFSKKIKRIKAKLQDKHPLLLRNNVLVNQSINDKRVNHE</sequence>
<organism evidence="2 3">
    <name type="scientific">Mucilaginibacter robiniae</name>
    <dbReference type="NCBI Taxonomy" id="2728022"/>
    <lineage>
        <taxon>Bacteria</taxon>
        <taxon>Pseudomonadati</taxon>
        <taxon>Bacteroidota</taxon>
        <taxon>Sphingobacteriia</taxon>
        <taxon>Sphingobacteriales</taxon>
        <taxon>Sphingobacteriaceae</taxon>
        <taxon>Mucilaginibacter</taxon>
    </lineage>
</organism>
<dbReference type="InterPro" id="IPR055407">
    <property type="entry name" value="TraM_C"/>
</dbReference>
<evidence type="ECO:0000259" key="1">
    <source>
        <dbReference type="Pfam" id="PF12508"/>
    </source>
</evidence>
<dbReference type="Proteomes" id="UP000503278">
    <property type="component" value="Chromosome"/>
</dbReference>
<gene>
    <name evidence="2" type="primary">traM</name>
    <name evidence="2" type="ORF">HH214_09560</name>
</gene>
<accession>A0A7L5E5H5</accession>
<dbReference type="AlphaFoldDB" id="A0A7L5E5H5"/>
<reference evidence="2 3" key="1">
    <citation type="submission" date="2020-04" db="EMBL/GenBank/DDBJ databases">
        <title>Genome sequencing of novel species.</title>
        <authorList>
            <person name="Heo J."/>
            <person name="Kim S.-J."/>
            <person name="Kim J.-S."/>
            <person name="Hong S.-B."/>
            <person name="Kwon S.-W."/>
        </authorList>
    </citation>
    <scope>NUCLEOTIDE SEQUENCE [LARGE SCALE GENOMIC DNA]</scope>
    <source>
        <strain evidence="2 3">F39-2</strain>
    </source>
</reference>
<name>A0A7L5E5H5_9SPHI</name>
<dbReference type="Pfam" id="PF12508">
    <property type="entry name" value="Transposon_TraM"/>
    <property type="match status" value="1"/>
</dbReference>
<dbReference type="KEGG" id="mrob:HH214_09560"/>
<evidence type="ECO:0000313" key="3">
    <source>
        <dbReference type="Proteomes" id="UP000503278"/>
    </source>
</evidence>